<dbReference type="GO" id="GO:0016887">
    <property type="term" value="F:ATP hydrolysis activity"/>
    <property type="evidence" value="ECO:0007669"/>
    <property type="project" value="InterPro"/>
</dbReference>
<evidence type="ECO:0000313" key="6">
    <source>
        <dbReference type="EMBL" id="CDR39117.1"/>
    </source>
</evidence>
<dbReference type="PANTHER" id="PTHR43117:SF4">
    <property type="entry name" value="OSMOPROTECTANT IMPORT ATP-BINDING PROTEIN OSMV"/>
    <property type="match status" value="1"/>
</dbReference>
<sequence length="570" mass="63197">MFWRSAFPFLRTLAPAPRFPASRSFTSSRPVLHAPPVFQAQRAAVFPFGVPSNDPSQALFNDLDLTIHDEDCWAILAPSSSSPTRAALLATIQHQARFHPISSASHPILATLPPVDRPAEEGGPRERTVEDLLQFVSFKTRLGRSGAFDDYTARYYSIRDEDKLTVRQHLKDSTGASDEVVAEKAKDLQMTTLLDLPLITLSNGQTRRARILRALLAKPELLILEEPFTGLDASSRELLSSLLSSLHAARSPRVLLVLRPQDVLPPFVTHIALADASPETPLRLGRKDEILATKEARELLAAGEAERAASKWRKEERQAAAAKKDEEVEGRKTIVQLTGVNISYGRPAEGQEDRKVLKDVNWTIREGERWVLAGHNGSGKSTLLALLLGDHPRSFTEDIELFGKPRLRQATATLQANIGHVSPEIFNAFPRRYGPEALSAYDAIVTGFESVYSYRKATPDQAAAISSLLSRISHPLLTPSFLDRPFASLSPGEQSLILLLRALVKQPPLLVLDEPFSGMDKATIEKVQRFIDEELDERQSVVLITHFEEEVPKSVGRLLRLENGEVVERV</sequence>
<dbReference type="PROSITE" id="PS50893">
    <property type="entry name" value="ABC_TRANSPORTER_2"/>
    <property type="match status" value="2"/>
</dbReference>
<evidence type="ECO:0000256" key="3">
    <source>
        <dbReference type="ARBA" id="ARBA00022741"/>
    </source>
</evidence>
<feature type="domain" description="ABC transporter" evidence="5">
    <location>
        <begin position="335"/>
        <end position="570"/>
    </location>
</feature>
<evidence type="ECO:0000256" key="1">
    <source>
        <dbReference type="ARBA" id="ARBA00005417"/>
    </source>
</evidence>
<evidence type="ECO:0000256" key="4">
    <source>
        <dbReference type="ARBA" id="ARBA00022840"/>
    </source>
</evidence>
<proteinExistence type="inferred from homology"/>
<evidence type="ECO:0000256" key="2">
    <source>
        <dbReference type="ARBA" id="ARBA00022448"/>
    </source>
</evidence>
<dbReference type="PANTHER" id="PTHR43117">
    <property type="entry name" value="OSMOPROTECTANT IMPORT ATP-BINDING PROTEIN OSMV"/>
    <property type="match status" value="1"/>
</dbReference>
<dbReference type="EMBL" id="LK052939">
    <property type="protein sequence ID" value="CDR39117.1"/>
    <property type="molecule type" value="Genomic_DNA"/>
</dbReference>
<dbReference type="InterPro" id="IPR003439">
    <property type="entry name" value="ABC_transporter-like_ATP-bd"/>
</dbReference>
<keyword evidence="3" id="KW-0547">Nucleotide-binding</keyword>
<dbReference type="InterPro" id="IPR003593">
    <property type="entry name" value="AAA+_ATPase"/>
</dbReference>
<dbReference type="InterPro" id="IPR027417">
    <property type="entry name" value="P-loop_NTPase"/>
</dbReference>
<gene>
    <name evidence="6" type="ORF">RHTO0S_04e01662g</name>
</gene>
<dbReference type="Gene3D" id="3.40.50.300">
    <property type="entry name" value="P-loop containing nucleotide triphosphate hydrolases"/>
    <property type="match status" value="2"/>
</dbReference>
<feature type="domain" description="ABC transporter" evidence="5">
    <location>
        <begin position="32"/>
        <end position="303"/>
    </location>
</feature>
<dbReference type="InterPro" id="IPR017871">
    <property type="entry name" value="ABC_transporter-like_CS"/>
</dbReference>
<dbReference type="OrthoDB" id="10255969at2759"/>
<organism evidence="6">
    <name type="scientific">Rhodotorula toruloides</name>
    <name type="common">Yeast</name>
    <name type="synonym">Rhodosporidium toruloides</name>
    <dbReference type="NCBI Taxonomy" id="5286"/>
    <lineage>
        <taxon>Eukaryota</taxon>
        <taxon>Fungi</taxon>
        <taxon>Dikarya</taxon>
        <taxon>Basidiomycota</taxon>
        <taxon>Pucciniomycotina</taxon>
        <taxon>Microbotryomycetes</taxon>
        <taxon>Sporidiobolales</taxon>
        <taxon>Sporidiobolaceae</taxon>
        <taxon>Rhodotorula</taxon>
    </lineage>
</organism>
<keyword evidence="2" id="KW-0813">Transport</keyword>
<dbReference type="PROSITE" id="PS00211">
    <property type="entry name" value="ABC_TRANSPORTER_1"/>
    <property type="match status" value="1"/>
</dbReference>
<protein>
    <submittedName>
        <fullName evidence="6">RHTO0S04e01662g1_1</fullName>
    </submittedName>
</protein>
<evidence type="ECO:0000259" key="5">
    <source>
        <dbReference type="PROSITE" id="PS50893"/>
    </source>
</evidence>
<name>A0A061AUS2_RHOTO</name>
<accession>A0A061AUS2</accession>
<dbReference type="SUPFAM" id="SSF52540">
    <property type="entry name" value="P-loop containing nucleoside triphosphate hydrolases"/>
    <property type="match status" value="2"/>
</dbReference>
<dbReference type="Pfam" id="PF00005">
    <property type="entry name" value="ABC_tran"/>
    <property type="match status" value="2"/>
</dbReference>
<comment type="similarity">
    <text evidence="1">Belongs to the ABC transporter superfamily.</text>
</comment>
<dbReference type="GO" id="GO:0005524">
    <property type="term" value="F:ATP binding"/>
    <property type="evidence" value="ECO:0007669"/>
    <property type="project" value="UniProtKB-KW"/>
</dbReference>
<dbReference type="SMART" id="SM00382">
    <property type="entry name" value="AAA"/>
    <property type="match status" value="1"/>
</dbReference>
<keyword evidence="4" id="KW-0067">ATP-binding</keyword>
<dbReference type="AlphaFoldDB" id="A0A061AUS2"/>
<reference evidence="6" key="1">
    <citation type="journal article" date="2014" name="Genome Announc.">
        <title>Draft genome sequence of Rhodosporidium toruloides CECT1137, an oleaginous yeast of biotechnological interest.</title>
        <authorList>
            <person name="Morin N."/>
            <person name="Calcas X."/>
            <person name="Devillers H."/>
            <person name="Durrens P."/>
            <person name="Sherman D.J."/>
            <person name="Nicaud J.-M."/>
            <person name="Neuveglise C."/>
        </authorList>
    </citation>
    <scope>NUCLEOTIDE SEQUENCE</scope>
    <source>
        <strain evidence="6">CECT1137</strain>
    </source>
</reference>